<gene>
    <name evidence="7" type="primary">nanE</name>
    <name evidence="8" type="ORF">FEZ08_02375</name>
</gene>
<dbReference type="RefSeq" id="WP_138190097.1">
    <property type="nucleotide sequence ID" value="NZ_VBWP01000001.1"/>
</dbReference>
<dbReference type="OrthoDB" id="9781704at2"/>
<evidence type="ECO:0000256" key="6">
    <source>
        <dbReference type="ARBA" id="ARBA00023277"/>
    </source>
</evidence>
<dbReference type="GO" id="GO:0019262">
    <property type="term" value="P:N-acetylneuraminate catabolic process"/>
    <property type="evidence" value="ECO:0007669"/>
    <property type="project" value="UniProtKB-UniRule"/>
</dbReference>
<evidence type="ECO:0000313" key="8">
    <source>
        <dbReference type="EMBL" id="TLG77487.1"/>
    </source>
</evidence>
<evidence type="ECO:0000256" key="5">
    <source>
        <dbReference type="ARBA" id="ARBA00023235"/>
    </source>
</evidence>
<dbReference type="EMBL" id="VBWP01000001">
    <property type="protein sequence ID" value="TLG77487.1"/>
    <property type="molecule type" value="Genomic_DNA"/>
</dbReference>
<evidence type="ECO:0000256" key="3">
    <source>
        <dbReference type="ARBA" id="ARBA00005081"/>
    </source>
</evidence>
<dbReference type="Pfam" id="PF04131">
    <property type="entry name" value="NanE"/>
    <property type="match status" value="1"/>
</dbReference>
<proteinExistence type="inferred from homology"/>
<comment type="catalytic activity">
    <reaction evidence="1 7">
        <text>an N-acyl-D-glucosamine 6-phosphate = an N-acyl-D-mannosamine 6-phosphate</text>
        <dbReference type="Rhea" id="RHEA:23932"/>
        <dbReference type="ChEBI" id="CHEBI:57599"/>
        <dbReference type="ChEBI" id="CHEBI:57666"/>
        <dbReference type="EC" id="5.1.3.9"/>
    </reaction>
</comment>
<dbReference type="InterPro" id="IPR007260">
    <property type="entry name" value="NanE"/>
</dbReference>
<dbReference type="InParanoid" id="A0A5R8QJP6"/>
<evidence type="ECO:0000313" key="9">
    <source>
        <dbReference type="Proteomes" id="UP000306912"/>
    </source>
</evidence>
<comment type="function">
    <text evidence="2 7">Converts N-acetylmannosamine-6-phosphate (ManNAc-6-P) to N-acetylglucosamine-6-phosphate (GlcNAc-6-P).</text>
</comment>
<dbReference type="PANTHER" id="PTHR36204:SF1">
    <property type="entry name" value="N-ACETYLMANNOSAMINE-6-PHOSPHATE 2-EPIMERASE-RELATED"/>
    <property type="match status" value="1"/>
</dbReference>
<sequence>MLEQIKNKLVVSCQALPEEPLHSSLIMGRMALAAELGGAAGIRAQSKADILEIERICSLPVIGIVKRKYEDSEVFITATEFEVNELLETNCAIIAMDATKRPRPNGTQLADLLALVHAGGRLAMADCSTFEECLAAQALGFDVVSTTLCGYTSYSEQLDGPNFALLKRCVTELQVPIIAEGKINTPEDLRRVYDECGVYSAVVGGAITRPQQITARFVKVLEGSED</sequence>
<comment type="similarity">
    <text evidence="4 7">Belongs to the NanE family.</text>
</comment>
<keyword evidence="5 7" id="KW-0413">Isomerase</keyword>
<dbReference type="InterPro" id="IPR011060">
    <property type="entry name" value="RibuloseP-bd_barrel"/>
</dbReference>
<evidence type="ECO:0000256" key="4">
    <source>
        <dbReference type="ARBA" id="ARBA00007439"/>
    </source>
</evidence>
<protein>
    <recommendedName>
        <fullName evidence="7">Putative N-acetylmannosamine-6-phosphate 2-epimerase</fullName>
        <ecNumber evidence="7">5.1.3.9</ecNumber>
    </recommendedName>
    <alternativeName>
        <fullName evidence="7">ManNAc-6-P epimerase</fullName>
    </alternativeName>
</protein>
<dbReference type="AlphaFoldDB" id="A0A5R8QJP6"/>
<dbReference type="InterPro" id="IPR013785">
    <property type="entry name" value="Aldolase_TIM"/>
</dbReference>
<dbReference type="Proteomes" id="UP000306912">
    <property type="component" value="Unassembled WGS sequence"/>
</dbReference>
<evidence type="ECO:0000256" key="7">
    <source>
        <dbReference type="HAMAP-Rule" id="MF_01235"/>
    </source>
</evidence>
<keyword evidence="9" id="KW-1185">Reference proteome</keyword>
<dbReference type="GO" id="GO:0006053">
    <property type="term" value="P:N-acetylmannosamine catabolic process"/>
    <property type="evidence" value="ECO:0007669"/>
    <property type="project" value="TreeGrafter"/>
</dbReference>
<accession>A0A5R8QJP6</accession>
<evidence type="ECO:0000256" key="1">
    <source>
        <dbReference type="ARBA" id="ARBA00000056"/>
    </source>
</evidence>
<dbReference type="NCBIfam" id="NF002231">
    <property type="entry name" value="PRK01130.1"/>
    <property type="match status" value="1"/>
</dbReference>
<keyword evidence="6 7" id="KW-0119">Carbohydrate metabolism</keyword>
<reference evidence="8 9" key="1">
    <citation type="submission" date="2019-05" db="EMBL/GenBank/DDBJ databases">
        <title>Culicoidintestinum kansasii gen. nov., sp. nov. from the gastrointestinal tract of the biting midge, Culicoides sonorensis.</title>
        <authorList>
            <person name="Neupane S."/>
            <person name="Ghosh A."/>
            <person name="Gunther S."/>
            <person name="Martin K."/>
            <person name="Zurek L."/>
        </authorList>
    </citation>
    <scope>NUCLEOTIDE SEQUENCE [LARGE SCALE GENOMIC DNA]</scope>
    <source>
        <strain evidence="8 9">CS-1</strain>
    </source>
</reference>
<dbReference type="GO" id="GO:0005829">
    <property type="term" value="C:cytosol"/>
    <property type="evidence" value="ECO:0007669"/>
    <property type="project" value="TreeGrafter"/>
</dbReference>
<dbReference type="PANTHER" id="PTHR36204">
    <property type="entry name" value="N-ACETYLMANNOSAMINE-6-PHOSPHATE 2-EPIMERASE-RELATED"/>
    <property type="match status" value="1"/>
</dbReference>
<dbReference type="SUPFAM" id="SSF51366">
    <property type="entry name" value="Ribulose-phoshate binding barrel"/>
    <property type="match status" value="1"/>
</dbReference>
<evidence type="ECO:0000256" key="2">
    <source>
        <dbReference type="ARBA" id="ARBA00002147"/>
    </source>
</evidence>
<dbReference type="FunFam" id="3.20.20.70:FF:000035">
    <property type="entry name" value="Putative N-acetylmannosamine-6-phosphate 2-epimerase"/>
    <property type="match status" value="1"/>
</dbReference>
<comment type="caution">
    <text evidence="8">The sequence shown here is derived from an EMBL/GenBank/DDBJ whole genome shotgun (WGS) entry which is preliminary data.</text>
</comment>
<dbReference type="GO" id="GO:0047465">
    <property type="term" value="F:N-acylglucosamine-6-phosphate 2-epimerase activity"/>
    <property type="evidence" value="ECO:0007669"/>
    <property type="project" value="UniProtKB-EC"/>
</dbReference>
<name>A0A5R8QJP6_9FIRM</name>
<dbReference type="UniPathway" id="UPA00629">
    <property type="reaction ID" value="UER00682"/>
</dbReference>
<organism evidence="8 9">
    <name type="scientific">Culicoidibacter larvae</name>
    <dbReference type="NCBI Taxonomy" id="2579976"/>
    <lineage>
        <taxon>Bacteria</taxon>
        <taxon>Bacillati</taxon>
        <taxon>Bacillota</taxon>
        <taxon>Culicoidibacteria</taxon>
        <taxon>Culicoidibacterales</taxon>
        <taxon>Culicoidibacteraceae</taxon>
        <taxon>Culicoidibacter</taxon>
    </lineage>
</organism>
<comment type="pathway">
    <text evidence="3 7">Amino-sugar metabolism; N-acetylneuraminate degradation; D-fructose 6-phosphate from N-acetylneuraminate: step 3/5.</text>
</comment>
<dbReference type="Gene3D" id="3.20.20.70">
    <property type="entry name" value="Aldolase class I"/>
    <property type="match status" value="1"/>
</dbReference>
<dbReference type="GO" id="GO:0005975">
    <property type="term" value="P:carbohydrate metabolic process"/>
    <property type="evidence" value="ECO:0007669"/>
    <property type="project" value="UniProtKB-UniRule"/>
</dbReference>
<dbReference type="EC" id="5.1.3.9" evidence="7"/>
<dbReference type="HAMAP" id="MF_01235">
    <property type="entry name" value="ManNAc6P_epimer"/>
    <property type="match status" value="1"/>
</dbReference>
<dbReference type="CDD" id="cd04729">
    <property type="entry name" value="NanE"/>
    <property type="match status" value="1"/>
</dbReference>